<keyword evidence="1" id="KW-0547">Nucleotide-binding</keyword>
<name>A0A7Y8BTA1_9PSED</name>
<dbReference type="InterPro" id="IPR027417">
    <property type="entry name" value="P-loop_NTPase"/>
</dbReference>
<gene>
    <name evidence="1" type="ORF">HX830_16660</name>
</gene>
<dbReference type="EMBL" id="JACAQA010000011">
    <property type="protein sequence ID" value="NWB86507.1"/>
    <property type="molecule type" value="Genomic_DNA"/>
</dbReference>
<dbReference type="Gene3D" id="3.40.50.300">
    <property type="entry name" value="P-loop containing nucleotide triphosphate hydrolases"/>
    <property type="match status" value="1"/>
</dbReference>
<protein>
    <submittedName>
        <fullName evidence="1">ATP-binding protein</fullName>
    </submittedName>
</protein>
<accession>A0A7Y8BTA1</accession>
<comment type="caution">
    <text evidence="1">The sequence shown here is derived from an EMBL/GenBank/DDBJ whole genome shotgun (WGS) entry which is preliminary data.</text>
</comment>
<proteinExistence type="predicted"/>
<organism evidence="1 2">
    <name type="scientific">Pseudomonas gingeri</name>
    <dbReference type="NCBI Taxonomy" id="117681"/>
    <lineage>
        <taxon>Bacteria</taxon>
        <taxon>Pseudomonadati</taxon>
        <taxon>Pseudomonadota</taxon>
        <taxon>Gammaproteobacteria</taxon>
        <taxon>Pseudomonadales</taxon>
        <taxon>Pseudomonadaceae</taxon>
        <taxon>Pseudomonas</taxon>
    </lineage>
</organism>
<evidence type="ECO:0000313" key="1">
    <source>
        <dbReference type="EMBL" id="NWB86507.1"/>
    </source>
</evidence>
<dbReference type="GO" id="GO:0005524">
    <property type="term" value="F:ATP binding"/>
    <property type="evidence" value="ECO:0007669"/>
    <property type="project" value="UniProtKB-KW"/>
</dbReference>
<dbReference type="RefSeq" id="WP_177101310.1">
    <property type="nucleotide sequence ID" value="NZ_JACAQA010000011.1"/>
</dbReference>
<sequence>MSSHQPFFHRAGQAQAYTKNILSTAVGSAASSGLFFAAPRRTGKSTFMREDLRPALEAAGTLVVYADLWENMSADPGTVILSAIRGELAKNEGVIQRLAKGVGMDRLKVGGLSFDLDRIGLGKDISLSAALAALSDETRKMIVLIIDEAQHAITTEAGVATMFALKAARDELNSSRHFGLRVVCTGSNSDKLAMLRNSKDQAFFGAPLIKFPPLGADYIEWFCANVALPFALEPKSVLELFRQASSRPEVLAAAAGVLQYEFDLSDEDGPARFAEEVLIQAQGMNQELMRAVHSLTPIQSAVLRVMAAAGSDYAPFESQTMALYDVALLAAGIAPDVAKAEITGVQQALVALQEKKLVWRAARGVYAVEEQSVVAALESEGLLQGLKSNRTER</sequence>
<evidence type="ECO:0000313" key="2">
    <source>
        <dbReference type="Proteomes" id="UP000522864"/>
    </source>
</evidence>
<dbReference type="SUPFAM" id="SSF52540">
    <property type="entry name" value="P-loop containing nucleoside triphosphate hydrolases"/>
    <property type="match status" value="1"/>
</dbReference>
<dbReference type="AlphaFoldDB" id="A0A7Y8BTA1"/>
<dbReference type="Proteomes" id="UP000522864">
    <property type="component" value="Unassembled WGS sequence"/>
</dbReference>
<reference evidence="1 2" key="1">
    <citation type="submission" date="2020-04" db="EMBL/GenBank/DDBJ databases">
        <title>Molecular characterization of pseudomonads from Agaricus bisporus reveal novel blotch 2 pathogens in Western Europe.</title>
        <authorList>
            <person name="Taparia T."/>
            <person name="Krijger M."/>
            <person name="Haynes E."/>
            <person name="Elpinstone J.G."/>
            <person name="Noble R."/>
            <person name="Van Der Wolf J."/>
        </authorList>
    </citation>
    <scope>NUCLEOTIDE SEQUENCE [LARGE SCALE GENOMIC DNA]</scope>
    <source>
        <strain evidence="1 2">G9001</strain>
    </source>
</reference>
<keyword evidence="1" id="KW-0067">ATP-binding</keyword>